<keyword evidence="3" id="KW-1185">Reference proteome</keyword>
<evidence type="ECO:0000256" key="1">
    <source>
        <dbReference type="SAM" id="SignalP"/>
    </source>
</evidence>
<proteinExistence type="predicted"/>
<sequence>MKLIFLTLILMLSGCVANAPFRTSDGKNCDHWRGCGSNYETHTGYDLGFIEFSERGHDFAPQQTAQLLSNIARMEEKEDVGVIVFIHGWKHNASVLDKNVKNFQKTLSYVAAPRIIGKRKLLGIYIGWRGMSFHGAELENLTFWDRKSVAEEVGRNGVKDFLIKLESIVGKNNNNFMLTVGHSFGADILLSALNDNLLERMRTAENNSTLKPFGDGLILLNPAVEANQALLLKESSMRLGAQGKPMPSLMYVISSRADIPTNVAFPVGQFFGKNIRWSQVEIERDYFGVKYKIKEQDLDDITVGNFKMFTTGYMYNKEHTVSDTRTSQYHIPAQISKKEDLLDIEQLISEAINSGIIGPWKFNSYCTRTLHQKEQYHHDRLPCFDNDPIDFISVPDSFISNHNDIFNRNVITLLMTMTSQSLSNKKGRITKYCQKTGGFSFEDCFNYYYLINEDFTVNKHSKLY</sequence>
<feature type="signal peptide" evidence="1">
    <location>
        <begin position="1"/>
        <end position="19"/>
    </location>
</feature>
<accession>A0A1G5HR44</accession>
<dbReference type="PROSITE" id="PS51257">
    <property type="entry name" value="PROKAR_LIPOPROTEIN"/>
    <property type="match status" value="1"/>
</dbReference>
<name>A0A1G5HR44_9GAMM</name>
<gene>
    <name evidence="2" type="ORF">SAMN02927935_02023</name>
</gene>
<comment type="caution">
    <text evidence="2">The sequence shown here is derived from an EMBL/GenBank/DDBJ whole genome shotgun (WGS) entry which is preliminary data.</text>
</comment>
<keyword evidence="1" id="KW-0732">Signal</keyword>
<feature type="chain" id="PRO_5046922258" description="Alpha/beta hydrolase" evidence="1">
    <location>
        <begin position="20"/>
        <end position="464"/>
    </location>
</feature>
<organism evidence="2 3">
    <name type="scientific">Serratia nematodiphila</name>
    <dbReference type="NCBI Taxonomy" id="458197"/>
    <lineage>
        <taxon>Bacteria</taxon>
        <taxon>Pseudomonadati</taxon>
        <taxon>Pseudomonadota</taxon>
        <taxon>Gammaproteobacteria</taxon>
        <taxon>Enterobacterales</taxon>
        <taxon>Yersiniaceae</taxon>
        <taxon>Serratia</taxon>
    </lineage>
</organism>
<dbReference type="EMBL" id="FMUT01000005">
    <property type="protein sequence ID" value="SCY66266.1"/>
    <property type="molecule type" value="Genomic_DNA"/>
</dbReference>
<dbReference type="RefSeq" id="WP_050501284.1">
    <property type="nucleotide sequence ID" value="NZ_CBCSIN010000003.1"/>
</dbReference>
<evidence type="ECO:0008006" key="4">
    <source>
        <dbReference type="Google" id="ProtNLM"/>
    </source>
</evidence>
<evidence type="ECO:0000313" key="3">
    <source>
        <dbReference type="Proteomes" id="UP000183031"/>
    </source>
</evidence>
<evidence type="ECO:0000313" key="2">
    <source>
        <dbReference type="EMBL" id="SCY66266.1"/>
    </source>
</evidence>
<dbReference type="Proteomes" id="UP000183031">
    <property type="component" value="Unassembled WGS sequence"/>
</dbReference>
<protein>
    <recommendedName>
        <fullName evidence="4">Alpha/beta hydrolase</fullName>
    </recommendedName>
</protein>
<reference evidence="2 3" key="1">
    <citation type="submission" date="2016-10" db="EMBL/GenBank/DDBJ databases">
        <authorList>
            <person name="Varghese N."/>
            <person name="Submissions S."/>
        </authorList>
    </citation>
    <scope>NUCLEOTIDE SEQUENCE [LARGE SCALE GENOMIC DNA]</scope>
    <source>
        <strain evidence="2 3">CGMCC 1.6853</strain>
    </source>
</reference>